<sequence>MKSGRPNQFMQPPVLWLNQRPLLDVKADYDESCEEVGMGASHESTKQGFFTMSSGKRKRDASTSEYINGYIPQQDGSGDAISDESKFHVTENDVLDDDDKEGADYEPLNENDDDLDGVDQEEDLKTQNFVLAQFDKVDHSRGRWKCTLKGGIMHINKKDILFKKANGQFEFYNKNSEEQLTKKRAGEVAPPPAVVKPPTVVKPLLVYVRVMGGSAAEKKATACSGMKRRRLEDKPGGCEASRRKSSYRRRLMMLLNKPLLRWERLPCAVWDAYGVILHYPRWIFAVVVALFGEVQ</sequence>
<proteinExistence type="inferred from homology"/>
<keyword evidence="7" id="KW-1185">Reference proteome</keyword>
<dbReference type="PANTHER" id="PTHR12694">
    <property type="entry name" value="TRANSCRIPTION INITIATION FACTOR IIA SUBUNIT 1"/>
    <property type="match status" value="1"/>
</dbReference>
<evidence type="ECO:0000256" key="2">
    <source>
        <dbReference type="ARBA" id="ARBA00010059"/>
    </source>
</evidence>
<dbReference type="InterPro" id="IPR004855">
    <property type="entry name" value="TFIIA_asu/bsu"/>
</dbReference>
<dbReference type="CDD" id="cd07976">
    <property type="entry name" value="TFIIA_alpha_beta_like"/>
    <property type="match status" value="1"/>
</dbReference>
<dbReference type="InterPro" id="IPR009088">
    <property type="entry name" value="TFIIA_b-brl"/>
</dbReference>
<dbReference type="SUPFAM" id="SSF50784">
    <property type="entry name" value="Transcription factor IIA (TFIIA), beta-barrel domain"/>
    <property type="match status" value="1"/>
</dbReference>
<protein>
    <submittedName>
        <fullName evidence="6">Uncharacterized protein</fullName>
    </submittedName>
</protein>
<dbReference type="PANTHER" id="PTHR12694:SF8">
    <property type="entry name" value="TRANSCRIPTION INITIATION FACTOR IIA SUBUNIT 1"/>
    <property type="match status" value="1"/>
</dbReference>
<evidence type="ECO:0000256" key="3">
    <source>
        <dbReference type="ARBA" id="ARBA00023163"/>
    </source>
</evidence>
<evidence type="ECO:0000313" key="7">
    <source>
        <dbReference type="Proteomes" id="UP001237642"/>
    </source>
</evidence>
<dbReference type="SMART" id="SM01371">
    <property type="entry name" value="TFIIA"/>
    <property type="match status" value="1"/>
</dbReference>
<evidence type="ECO:0000256" key="1">
    <source>
        <dbReference type="ARBA" id="ARBA00004123"/>
    </source>
</evidence>
<name>A0AAD8HXK5_9APIA</name>
<evidence type="ECO:0000313" key="6">
    <source>
        <dbReference type="EMBL" id="KAK1373720.1"/>
    </source>
</evidence>
<gene>
    <name evidence="6" type="ORF">POM88_029913</name>
</gene>
<feature type="region of interest" description="Disordered" evidence="5">
    <location>
        <begin position="51"/>
        <end position="116"/>
    </location>
</feature>
<evidence type="ECO:0000256" key="4">
    <source>
        <dbReference type="ARBA" id="ARBA00023242"/>
    </source>
</evidence>
<dbReference type="Pfam" id="PF03153">
    <property type="entry name" value="TFIIA"/>
    <property type="match status" value="1"/>
</dbReference>
<reference evidence="6" key="1">
    <citation type="submission" date="2023-02" db="EMBL/GenBank/DDBJ databases">
        <title>Genome of toxic invasive species Heracleum sosnowskyi carries increased number of genes despite the absence of recent whole-genome duplications.</title>
        <authorList>
            <person name="Schelkunov M."/>
            <person name="Shtratnikova V."/>
            <person name="Makarenko M."/>
            <person name="Klepikova A."/>
            <person name="Omelchenko D."/>
            <person name="Novikova G."/>
            <person name="Obukhova E."/>
            <person name="Bogdanov V."/>
            <person name="Penin A."/>
            <person name="Logacheva M."/>
        </authorList>
    </citation>
    <scope>NUCLEOTIDE SEQUENCE</scope>
    <source>
        <strain evidence="6">Hsosn_3</strain>
        <tissue evidence="6">Leaf</tissue>
    </source>
</reference>
<comment type="similarity">
    <text evidence="2">Belongs to the TFIIA subunit 1 family.</text>
</comment>
<comment type="caution">
    <text evidence="6">The sequence shown here is derived from an EMBL/GenBank/DDBJ whole genome shotgun (WGS) entry which is preliminary data.</text>
</comment>
<dbReference type="Proteomes" id="UP001237642">
    <property type="component" value="Unassembled WGS sequence"/>
</dbReference>
<dbReference type="Gene3D" id="2.30.18.10">
    <property type="entry name" value="Transcription factor IIA (TFIIA), beta-barrel domain"/>
    <property type="match status" value="1"/>
</dbReference>
<dbReference type="GO" id="GO:0005672">
    <property type="term" value="C:transcription factor TFIIA complex"/>
    <property type="evidence" value="ECO:0007669"/>
    <property type="project" value="InterPro"/>
</dbReference>
<dbReference type="AlphaFoldDB" id="A0AAD8HXK5"/>
<dbReference type="EMBL" id="JAUIZM010000007">
    <property type="protein sequence ID" value="KAK1373720.1"/>
    <property type="molecule type" value="Genomic_DNA"/>
</dbReference>
<evidence type="ECO:0000256" key="5">
    <source>
        <dbReference type="SAM" id="MobiDB-lite"/>
    </source>
</evidence>
<feature type="compositionally biased region" description="Acidic residues" evidence="5">
    <location>
        <begin position="107"/>
        <end position="116"/>
    </location>
</feature>
<reference evidence="6" key="2">
    <citation type="submission" date="2023-05" db="EMBL/GenBank/DDBJ databases">
        <authorList>
            <person name="Schelkunov M.I."/>
        </authorList>
    </citation>
    <scope>NUCLEOTIDE SEQUENCE</scope>
    <source>
        <strain evidence="6">Hsosn_3</strain>
        <tissue evidence="6">Leaf</tissue>
    </source>
</reference>
<comment type="subcellular location">
    <subcellularLocation>
        <location evidence="1">Nucleus</location>
    </subcellularLocation>
</comment>
<keyword evidence="4" id="KW-0539">Nucleus</keyword>
<dbReference type="GO" id="GO:0006367">
    <property type="term" value="P:transcription initiation at RNA polymerase II promoter"/>
    <property type="evidence" value="ECO:0007669"/>
    <property type="project" value="InterPro"/>
</dbReference>
<keyword evidence="3" id="KW-0804">Transcription</keyword>
<accession>A0AAD8HXK5</accession>
<organism evidence="6 7">
    <name type="scientific">Heracleum sosnowskyi</name>
    <dbReference type="NCBI Taxonomy" id="360622"/>
    <lineage>
        <taxon>Eukaryota</taxon>
        <taxon>Viridiplantae</taxon>
        <taxon>Streptophyta</taxon>
        <taxon>Embryophyta</taxon>
        <taxon>Tracheophyta</taxon>
        <taxon>Spermatophyta</taxon>
        <taxon>Magnoliopsida</taxon>
        <taxon>eudicotyledons</taxon>
        <taxon>Gunneridae</taxon>
        <taxon>Pentapetalae</taxon>
        <taxon>asterids</taxon>
        <taxon>campanulids</taxon>
        <taxon>Apiales</taxon>
        <taxon>Apiaceae</taxon>
        <taxon>Apioideae</taxon>
        <taxon>apioid superclade</taxon>
        <taxon>Tordylieae</taxon>
        <taxon>Tordyliinae</taxon>
        <taxon>Heracleum</taxon>
    </lineage>
</organism>